<sequence>MNALFWTVLCVGAVALFGIAATIVVSLIPTYIEKDTSALANLKGTPFSMKYNINSGSFANGDLPATHRNAINAQLSNLIQEKVSVELTSATVKSAASKQSLFRRQATQSVVLEIRGAIKGQKGCATRCTLNAVKKFQSALCTTELLLTQ</sequence>
<keyword evidence="1" id="KW-1133">Transmembrane helix</keyword>
<keyword evidence="4" id="KW-1185">Reference proteome</keyword>
<accession>A0A814RCP0</accession>
<evidence type="ECO:0000256" key="1">
    <source>
        <dbReference type="SAM" id="Phobius"/>
    </source>
</evidence>
<dbReference type="EMBL" id="CAJNOR010001377">
    <property type="protein sequence ID" value="CAF1132096.1"/>
    <property type="molecule type" value="Genomic_DNA"/>
</dbReference>
<evidence type="ECO:0000313" key="4">
    <source>
        <dbReference type="Proteomes" id="UP000663828"/>
    </source>
</evidence>
<reference evidence="2" key="1">
    <citation type="submission" date="2021-02" db="EMBL/GenBank/DDBJ databases">
        <authorList>
            <person name="Nowell W R."/>
        </authorList>
    </citation>
    <scope>NUCLEOTIDE SEQUENCE</scope>
</reference>
<comment type="caution">
    <text evidence="2">The sequence shown here is derived from an EMBL/GenBank/DDBJ whole genome shotgun (WGS) entry which is preliminary data.</text>
</comment>
<keyword evidence="1" id="KW-0472">Membrane</keyword>
<dbReference type="Proteomes" id="UP000663852">
    <property type="component" value="Unassembled WGS sequence"/>
</dbReference>
<feature type="transmembrane region" description="Helical" evidence="1">
    <location>
        <begin position="6"/>
        <end position="28"/>
    </location>
</feature>
<organism evidence="2 4">
    <name type="scientific">Adineta ricciae</name>
    <name type="common">Rotifer</name>
    <dbReference type="NCBI Taxonomy" id="249248"/>
    <lineage>
        <taxon>Eukaryota</taxon>
        <taxon>Metazoa</taxon>
        <taxon>Spiralia</taxon>
        <taxon>Gnathifera</taxon>
        <taxon>Rotifera</taxon>
        <taxon>Eurotatoria</taxon>
        <taxon>Bdelloidea</taxon>
        <taxon>Adinetida</taxon>
        <taxon>Adinetidae</taxon>
        <taxon>Adineta</taxon>
    </lineage>
</organism>
<protein>
    <submittedName>
        <fullName evidence="2">Uncharacterized protein</fullName>
    </submittedName>
</protein>
<dbReference type="Proteomes" id="UP000663828">
    <property type="component" value="Unassembled WGS sequence"/>
</dbReference>
<dbReference type="AlphaFoldDB" id="A0A814RCP0"/>
<evidence type="ECO:0000313" key="2">
    <source>
        <dbReference type="EMBL" id="CAF1132096.1"/>
    </source>
</evidence>
<keyword evidence="1" id="KW-0812">Transmembrane</keyword>
<proteinExistence type="predicted"/>
<gene>
    <name evidence="3" type="ORF">EDS130_LOCUS34979</name>
    <name evidence="2" type="ORF">XAT740_LOCUS19959</name>
</gene>
<name>A0A814RCP0_ADIRI</name>
<dbReference type="EMBL" id="CAJNOJ010000300">
    <property type="protein sequence ID" value="CAF1381981.1"/>
    <property type="molecule type" value="Genomic_DNA"/>
</dbReference>
<evidence type="ECO:0000313" key="3">
    <source>
        <dbReference type="EMBL" id="CAF1381981.1"/>
    </source>
</evidence>